<evidence type="ECO:0000256" key="3">
    <source>
        <dbReference type="ARBA" id="ARBA00022723"/>
    </source>
</evidence>
<accession>A0ABQ5U3K6</accession>
<dbReference type="Gene3D" id="3.20.20.70">
    <property type="entry name" value="Aldolase class I"/>
    <property type="match status" value="1"/>
</dbReference>
<comment type="caution">
    <text evidence="9">Lacks conserved residue(s) required for the propagation of feature annotation.</text>
</comment>
<evidence type="ECO:0000256" key="4">
    <source>
        <dbReference type="ARBA" id="ARBA00022842"/>
    </source>
</evidence>
<dbReference type="InterPro" id="IPR022998">
    <property type="entry name" value="ThiamineP_synth_TenI"/>
</dbReference>
<dbReference type="HAMAP" id="MF_00097">
    <property type="entry name" value="TMP_synthase"/>
    <property type="match status" value="1"/>
</dbReference>
<comment type="function">
    <text evidence="9">Condenses 4-methyl-5-(beta-hydroxyethyl)thiazole monophosphate (THZ-P) and 2-methyl-4-amino-5-hydroxymethyl pyrimidine pyrophosphate (HMP-PP) to form thiamine monophosphate (TMP).</text>
</comment>
<dbReference type="EMBL" id="BSNF01000006">
    <property type="protein sequence ID" value="GLQ06313.1"/>
    <property type="molecule type" value="Genomic_DNA"/>
</dbReference>
<evidence type="ECO:0000259" key="12">
    <source>
        <dbReference type="Pfam" id="PF02581"/>
    </source>
</evidence>
<proteinExistence type="inferred from homology"/>
<keyword evidence="3 9" id="KW-0479">Metal-binding</keyword>
<dbReference type="NCBIfam" id="TIGR00693">
    <property type="entry name" value="thiE"/>
    <property type="match status" value="1"/>
</dbReference>
<dbReference type="PANTHER" id="PTHR20857:SF15">
    <property type="entry name" value="THIAMINE-PHOSPHATE SYNTHASE"/>
    <property type="match status" value="1"/>
</dbReference>
<feature type="binding site" evidence="9">
    <location>
        <position position="152"/>
    </location>
    <ligand>
        <name>4-amino-2-methyl-5-(diphosphooxymethyl)pyrimidine</name>
        <dbReference type="ChEBI" id="CHEBI:57841"/>
    </ligand>
</feature>
<evidence type="ECO:0000256" key="10">
    <source>
        <dbReference type="RuleBase" id="RU003826"/>
    </source>
</evidence>
<comment type="caution">
    <text evidence="13">The sequence shown here is derived from an EMBL/GenBank/DDBJ whole genome shotgun (WGS) entry which is preliminary data.</text>
</comment>
<evidence type="ECO:0000256" key="2">
    <source>
        <dbReference type="ARBA" id="ARBA00022679"/>
    </source>
</evidence>
<dbReference type="EC" id="2.5.1.3" evidence="9"/>
<feature type="binding site" evidence="9">
    <location>
        <position position="103"/>
    </location>
    <ligand>
        <name>Mg(2+)</name>
        <dbReference type="ChEBI" id="CHEBI:18420"/>
    </ligand>
</feature>
<dbReference type="InterPro" id="IPR013785">
    <property type="entry name" value="Aldolase_TIM"/>
</dbReference>
<dbReference type="InterPro" id="IPR034291">
    <property type="entry name" value="TMP_synthase"/>
</dbReference>
<comment type="catalytic activity">
    <reaction evidence="7 9 10">
        <text>2-(2-carboxy-4-methylthiazol-5-yl)ethyl phosphate + 4-amino-2-methyl-5-(diphosphooxymethyl)pyrimidine + 2 H(+) = thiamine phosphate + CO2 + diphosphate</text>
        <dbReference type="Rhea" id="RHEA:47848"/>
        <dbReference type="ChEBI" id="CHEBI:15378"/>
        <dbReference type="ChEBI" id="CHEBI:16526"/>
        <dbReference type="ChEBI" id="CHEBI:33019"/>
        <dbReference type="ChEBI" id="CHEBI:37575"/>
        <dbReference type="ChEBI" id="CHEBI:57841"/>
        <dbReference type="ChEBI" id="CHEBI:62890"/>
        <dbReference type="EC" id="2.5.1.3"/>
    </reaction>
</comment>
<feature type="binding site" evidence="9">
    <location>
        <position position="83"/>
    </location>
    <ligand>
        <name>4-amino-2-methyl-5-(diphosphooxymethyl)pyrimidine</name>
        <dbReference type="ChEBI" id="CHEBI:57841"/>
    </ligand>
</feature>
<comment type="pathway">
    <text evidence="1 9 11">Cofactor biosynthesis; thiamine diphosphate biosynthesis; thiamine phosphate from 4-amino-2-methyl-5-diphosphomethylpyrimidine and 4-methyl-5-(2-phosphoethyl)-thiazole: step 1/1.</text>
</comment>
<feature type="binding site" evidence="9">
    <location>
        <position position="122"/>
    </location>
    <ligand>
        <name>4-amino-2-methyl-5-(diphosphooxymethyl)pyrimidine</name>
        <dbReference type="ChEBI" id="CHEBI:57841"/>
    </ligand>
</feature>
<dbReference type="CDD" id="cd00564">
    <property type="entry name" value="TMP_TenI"/>
    <property type="match status" value="1"/>
</dbReference>
<reference evidence="13" key="1">
    <citation type="journal article" date="2014" name="Int. J. Syst. Evol. Microbiol.">
        <title>Complete genome of a new Firmicutes species belonging to the dominant human colonic microbiota ('Ruminococcus bicirculans') reveals two chromosomes and a selective capacity to utilize plant glucans.</title>
        <authorList>
            <consortium name="NISC Comparative Sequencing Program"/>
            <person name="Wegmann U."/>
            <person name="Louis P."/>
            <person name="Goesmann A."/>
            <person name="Henrissat B."/>
            <person name="Duncan S.H."/>
            <person name="Flint H.J."/>
        </authorList>
    </citation>
    <scope>NUCLEOTIDE SEQUENCE</scope>
    <source>
        <strain evidence="13">NBRC 103408</strain>
    </source>
</reference>
<feature type="binding site" evidence="9">
    <location>
        <begin position="51"/>
        <end position="55"/>
    </location>
    <ligand>
        <name>4-amino-2-methyl-5-(diphosphooxymethyl)pyrimidine</name>
        <dbReference type="ChEBI" id="CHEBI:57841"/>
    </ligand>
</feature>
<keyword evidence="5 9" id="KW-0784">Thiamine biosynthesis</keyword>
<feature type="binding site" evidence="9">
    <location>
        <begin position="149"/>
        <end position="151"/>
    </location>
    <ligand>
        <name>2-[(2R,5Z)-2-carboxy-4-methylthiazol-5(2H)-ylidene]ethyl phosphate</name>
        <dbReference type="ChEBI" id="CHEBI:62899"/>
    </ligand>
</feature>
<evidence type="ECO:0000256" key="5">
    <source>
        <dbReference type="ARBA" id="ARBA00022977"/>
    </source>
</evidence>
<evidence type="ECO:0000256" key="11">
    <source>
        <dbReference type="RuleBase" id="RU004253"/>
    </source>
</evidence>
<sequence length="226" mass="24727">MLRYRPDFVRSRTIEPIRPRLYLISPPTIDLDAFEIDFRNALNGGDIACFQLRLKDQPADVIRAATQRLMPIAQEKGVAFLLNDDPELAAELKTDGVHVGQKDTPYKQARALVGDDAIVGVTCHDSRHLAMTAAEQGADYVAFGAFYPTTTKDAPTRAETDLLEWWTSLAVTPCVAIGGITVDNVTPLIKSGADFIAVSSGVWKYSKGPEQAVAEFNRVIDMSVTS</sequence>
<evidence type="ECO:0000256" key="7">
    <source>
        <dbReference type="ARBA" id="ARBA00047851"/>
    </source>
</evidence>
<evidence type="ECO:0000313" key="14">
    <source>
        <dbReference type="Proteomes" id="UP001161409"/>
    </source>
</evidence>
<evidence type="ECO:0000256" key="9">
    <source>
        <dbReference type="HAMAP-Rule" id="MF_00097"/>
    </source>
</evidence>
<evidence type="ECO:0000313" key="13">
    <source>
        <dbReference type="EMBL" id="GLQ06313.1"/>
    </source>
</evidence>
<organism evidence="13 14">
    <name type="scientific">Sneathiella chinensis</name>
    <dbReference type="NCBI Taxonomy" id="349750"/>
    <lineage>
        <taxon>Bacteria</taxon>
        <taxon>Pseudomonadati</taxon>
        <taxon>Pseudomonadota</taxon>
        <taxon>Alphaproteobacteria</taxon>
        <taxon>Sneathiellales</taxon>
        <taxon>Sneathiellaceae</taxon>
        <taxon>Sneathiella</taxon>
    </lineage>
</organism>
<feature type="domain" description="Thiamine phosphate synthase/TenI" evidence="12">
    <location>
        <begin position="21"/>
        <end position="202"/>
    </location>
</feature>
<gene>
    <name evidence="9 13" type="primary">thiE</name>
    <name evidence="13" type="ORF">GCM10007924_15340</name>
</gene>
<dbReference type="PANTHER" id="PTHR20857">
    <property type="entry name" value="THIAMINE-PHOSPHATE PYROPHOSPHORYLASE"/>
    <property type="match status" value="1"/>
</dbReference>
<dbReference type="RefSeq" id="WP_206374446.1">
    <property type="nucleotide sequence ID" value="NZ_BSNF01000006.1"/>
</dbReference>
<feature type="binding site" evidence="9">
    <location>
        <position position="179"/>
    </location>
    <ligand>
        <name>2-[(2R,5Z)-2-carboxy-4-methylthiazol-5(2H)-ylidene]ethyl phosphate</name>
        <dbReference type="ChEBI" id="CHEBI:62899"/>
    </ligand>
</feature>
<evidence type="ECO:0000256" key="8">
    <source>
        <dbReference type="ARBA" id="ARBA00047883"/>
    </source>
</evidence>
<comment type="catalytic activity">
    <reaction evidence="6 9 10">
        <text>4-methyl-5-(2-phosphooxyethyl)-thiazole + 4-amino-2-methyl-5-(diphosphooxymethyl)pyrimidine + H(+) = thiamine phosphate + diphosphate</text>
        <dbReference type="Rhea" id="RHEA:22328"/>
        <dbReference type="ChEBI" id="CHEBI:15378"/>
        <dbReference type="ChEBI" id="CHEBI:33019"/>
        <dbReference type="ChEBI" id="CHEBI:37575"/>
        <dbReference type="ChEBI" id="CHEBI:57841"/>
        <dbReference type="ChEBI" id="CHEBI:58296"/>
        <dbReference type="EC" id="2.5.1.3"/>
    </reaction>
</comment>
<comment type="similarity">
    <text evidence="9 10">Belongs to the thiamine-phosphate synthase family.</text>
</comment>
<evidence type="ECO:0000256" key="1">
    <source>
        <dbReference type="ARBA" id="ARBA00005165"/>
    </source>
</evidence>
<dbReference type="Pfam" id="PF02581">
    <property type="entry name" value="TMP-TENI"/>
    <property type="match status" value="1"/>
</dbReference>
<dbReference type="Proteomes" id="UP001161409">
    <property type="component" value="Unassembled WGS sequence"/>
</dbReference>
<name>A0ABQ5U3K6_9PROT</name>
<evidence type="ECO:0000256" key="6">
    <source>
        <dbReference type="ARBA" id="ARBA00047334"/>
    </source>
</evidence>
<comment type="cofactor">
    <cofactor evidence="9">
        <name>Mg(2+)</name>
        <dbReference type="ChEBI" id="CHEBI:18420"/>
    </cofactor>
    <text evidence="9">Binds 1 Mg(2+) ion per subunit.</text>
</comment>
<dbReference type="InterPro" id="IPR036206">
    <property type="entry name" value="ThiamineP_synth_sf"/>
</dbReference>
<dbReference type="SUPFAM" id="SSF51391">
    <property type="entry name" value="Thiamin phosphate synthase"/>
    <property type="match status" value="1"/>
</dbReference>
<keyword evidence="2 9" id="KW-0808">Transferase</keyword>
<protein>
    <recommendedName>
        <fullName evidence="9">Thiamine-phosphate synthase</fullName>
        <shortName evidence="9">TP synthase</shortName>
        <shortName evidence="9">TPS</shortName>
        <ecNumber evidence="9">2.5.1.3</ecNumber>
    </recommendedName>
    <alternativeName>
        <fullName evidence="9">Thiamine-phosphate pyrophosphorylase</fullName>
        <shortName evidence="9">TMP pyrophosphorylase</shortName>
        <shortName evidence="9">TMP-PPase</shortName>
    </alternativeName>
</protein>
<keyword evidence="4 9" id="KW-0460">Magnesium</keyword>
<feature type="binding site" evidence="9">
    <location>
        <position position="84"/>
    </location>
    <ligand>
        <name>Mg(2+)</name>
        <dbReference type="ChEBI" id="CHEBI:18420"/>
    </ligand>
</feature>
<keyword evidence="14" id="KW-1185">Reference proteome</keyword>
<comment type="catalytic activity">
    <reaction evidence="8 9 10">
        <text>2-[(2R,5Z)-2-carboxy-4-methylthiazol-5(2H)-ylidene]ethyl phosphate + 4-amino-2-methyl-5-(diphosphooxymethyl)pyrimidine + 2 H(+) = thiamine phosphate + CO2 + diphosphate</text>
        <dbReference type="Rhea" id="RHEA:47844"/>
        <dbReference type="ChEBI" id="CHEBI:15378"/>
        <dbReference type="ChEBI" id="CHEBI:16526"/>
        <dbReference type="ChEBI" id="CHEBI:33019"/>
        <dbReference type="ChEBI" id="CHEBI:37575"/>
        <dbReference type="ChEBI" id="CHEBI:57841"/>
        <dbReference type="ChEBI" id="CHEBI:62899"/>
        <dbReference type="EC" id="2.5.1.3"/>
    </reaction>
</comment>
<reference evidence="13" key="2">
    <citation type="submission" date="2023-01" db="EMBL/GenBank/DDBJ databases">
        <title>Draft genome sequence of Sneathiella chinensis strain NBRC 103408.</title>
        <authorList>
            <person name="Sun Q."/>
            <person name="Mori K."/>
        </authorList>
    </citation>
    <scope>NUCLEOTIDE SEQUENCE</scope>
    <source>
        <strain evidence="13">NBRC 103408</strain>
    </source>
</reference>